<reference evidence="9 10" key="1">
    <citation type="submission" date="2020-02" db="EMBL/GenBank/DDBJ databases">
        <title>Whole-genome sequencing and comparative analysis of the genomes of Bacteroides thetaiotaomicron and Escherichia coli isolated from a healthy resident in Vietnam.</title>
        <authorList>
            <person name="Mohsin M."/>
            <person name="Tanaka K."/>
            <person name="Kawahara R."/>
            <person name="Kondo S."/>
            <person name="Noguchi H."/>
            <person name="Motooka D."/>
            <person name="Nakamura S."/>
            <person name="Khong D.T."/>
            <person name="Nguyen T.N."/>
            <person name="Tran H.T."/>
            <person name="Yamamoto Y."/>
        </authorList>
    </citation>
    <scope>NUCLEOTIDE SEQUENCE [LARGE SCALE GENOMIC DNA]</scope>
    <source>
        <strain evidence="9 10">F9-2</strain>
    </source>
</reference>
<dbReference type="EC" id="3.2.1.52" evidence="3"/>
<evidence type="ECO:0000259" key="7">
    <source>
        <dbReference type="Pfam" id="PF00728"/>
    </source>
</evidence>
<evidence type="ECO:0000256" key="5">
    <source>
        <dbReference type="ARBA" id="ARBA00023295"/>
    </source>
</evidence>
<comment type="catalytic activity">
    <reaction evidence="1">
        <text>Hydrolysis of terminal non-reducing N-acetyl-D-hexosamine residues in N-acetyl-beta-D-hexosaminides.</text>
        <dbReference type="EC" id="3.2.1.52"/>
    </reaction>
</comment>
<sequence>MFIKIIKTLTVLLLVSCWGGANVWAGNLPKQFQLLPLPQKVEILKGKGINVHELSFVVAEDTATIPILGKLSDALPRVKKAGKGVILSLSGQNTPESPEGYVLKVTTETIEITARAQAGLFYGCQTLEQLMEDSRDSHTPIPQLRIIDYPEIAYRAIHLDTKHHLDRTEYYYRIIDKMARYKINAIIWELEDKLRYTRRPEVGAPNAISKQEMQAICRYAKERYIEISPLIQGLGHAGFILKHHWELRENQHSDWEFCPSDPRTYDLQFDLYRDAMEAMPDSKYLHIGGDEITAIGIDERCKATGKTAFELQMEWLRKVCDFAVAHGKTPVFWDDMPLKYAGVWPLLHQRMSDEEVDKRWNTERLDKAIQMFPKDCIYMRWHYEDPTILPHRLLLQWYRQHDLKVMGATAASTGATPFMPRNNSRVQYIQDFSKLVAENQLSGIFATAWDDGSPHLETVMRGFIAQGEFGWHPAGRTVSEYIEAHARREFGLSLSQMDFLEELEESAFFFDGALVISGSRNPAWGVTNSFRLIELPNIKTPGKWSEKYQKKLDAAHIESVRYEKICRGLKVAQCEALRNRYTLEIYEQTNQLFNYPVRLLLALEAFDKAKDKEEYREALTQIEMLCSYFKKMRFHLEEIYSQTRFMQNPDGYVADQNHHHHLSSLTNSSDWMYLYEIPMVQKIEKWLKSYSSDVFQ</sequence>
<accession>A0A679HCU5</accession>
<dbReference type="Pfam" id="PF02838">
    <property type="entry name" value="Glyco_hydro_20b"/>
    <property type="match status" value="1"/>
</dbReference>
<evidence type="ECO:0000256" key="3">
    <source>
        <dbReference type="ARBA" id="ARBA00012663"/>
    </source>
</evidence>
<evidence type="ECO:0000313" key="9">
    <source>
        <dbReference type="EMBL" id="BCA52499.1"/>
    </source>
</evidence>
<dbReference type="GO" id="GO:0004563">
    <property type="term" value="F:beta-N-acetylhexosaminidase activity"/>
    <property type="evidence" value="ECO:0007669"/>
    <property type="project" value="UniProtKB-EC"/>
</dbReference>
<dbReference type="EMBL" id="AP022660">
    <property type="protein sequence ID" value="BCA52499.1"/>
    <property type="molecule type" value="Genomic_DNA"/>
</dbReference>
<dbReference type="InterPro" id="IPR025705">
    <property type="entry name" value="Beta_hexosaminidase_sua/sub"/>
</dbReference>
<dbReference type="GO" id="GO:0016020">
    <property type="term" value="C:membrane"/>
    <property type="evidence" value="ECO:0007669"/>
    <property type="project" value="TreeGrafter"/>
</dbReference>
<dbReference type="GO" id="GO:0030203">
    <property type="term" value="P:glycosaminoglycan metabolic process"/>
    <property type="evidence" value="ECO:0007669"/>
    <property type="project" value="TreeGrafter"/>
</dbReference>
<dbReference type="Gene3D" id="3.20.20.80">
    <property type="entry name" value="Glycosidases"/>
    <property type="match status" value="1"/>
</dbReference>
<proteinExistence type="inferred from homology"/>
<name>A0A679HCU5_BACT4</name>
<protein>
    <recommendedName>
        <fullName evidence="3">beta-N-acetylhexosaminidase</fullName>
        <ecNumber evidence="3">3.2.1.52</ecNumber>
    </recommendedName>
</protein>
<feature type="active site" description="Proton donor" evidence="6">
    <location>
        <position position="291"/>
    </location>
</feature>
<evidence type="ECO:0000256" key="6">
    <source>
        <dbReference type="PIRSR" id="PIRSR625705-1"/>
    </source>
</evidence>
<dbReference type="SUPFAM" id="SSF51445">
    <property type="entry name" value="(Trans)glycosidases"/>
    <property type="match status" value="1"/>
</dbReference>
<dbReference type="PRINTS" id="PR00738">
    <property type="entry name" value="GLHYDRLASE20"/>
</dbReference>
<dbReference type="RefSeq" id="WP_022471767.1">
    <property type="nucleotide sequence ID" value="NZ_AP022660.1"/>
</dbReference>
<dbReference type="GO" id="GO:0005975">
    <property type="term" value="P:carbohydrate metabolic process"/>
    <property type="evidence" value="ECO:0007669"/>
    <property type="project" value="InterPro"/>
</dbReference>
<gene>
    <name evidence="9" type="ORF">BatF92_44410</name>
</gene>
<dbReference type="Pfam" id="PF00728">
    <property type="entry name" value="Glyco_hydro_20"/>
    <property type="match status" value="1"/>
</dbReference>
<dbReference type="InterPro" id="IPR015883">
    <property type="entry name" value="Glyco_hydro_20_cat"/>
</dbReference>
<dbReference type="InterPro" id="IPR017853">
    <property type="entry name" value="GH"/>
</dbReference>
<dbReference type="SUPFAM" id="SSF55545">
    <property type="entry name" value="beta-N-acetylhexosaminidase-like domain"/>
    <property type="match status" value="1"/>
</dbReference>
<evidence type="ECO:0000256" key="4">
    <source>
        <dbReference type="ARBA" id="ARBA00022801"/>
    </source>
</evidence>
<evidence type="ECO:0000313" key="10">
    <source>
        <dbReference type="Proteomes" id="UP000500882"/>
    </source>
</evidence>
<dbReference type="AlphaFoldDB" id="A0A679HCU5"/>
<keyword evidence="4" id="KW-0378">Hydrolase</keyword>
<dbReference type="Proteomes" id="UP000500882">
    <property type="component" value="Chromosome"/>
</dbReference>
<evidence type="ECO:0000256" key="2">
    <source>
        <dbReference type="ARBA" id="ARBA00006285"/>
    </source>
</evidence>
<evidence type="ECO:0000256" key="1">
    <source>
        <dbReference type="ARBA" id="ARBA00001231"/>
    </source>
</evidence>
<evidence type="ECO:0000259" key="8">
    <source>
        <dbReference type="Pfam" id="PF02838"/>
    </source>
</evidence>
<dbReference type="PANTHER" id="PTHR22600:SF57">
    <property type="entry name" value="BETA-N-ACETYLHEXOSAMINIDASE"/>
    <property type="match status" value="1"/>
</dbReference>
<feature type="domain" description="Glycoside hydrolase family 20 catalytic" evidence="7">
    <location>
        <begin position="153"/>
        <end position="364"/>
    </location>
</feature>
<organism evidence="9 10">
    <name type="scientific">Bacteroides thetaiotaomicron</name>
    <dbReference type="NCBI Taxonomy" id="818"/>
    <lineage>
        <taxon>Bacteria</taxon>
        <taxon>Pseudomonadati</taxon>
        <taxon>Bacteroidota</taxon>
        <taxon>Bacteroidia</taxon>
        <taxon>Bacteroidales</taxon>
        <taxon>Bacteroidaceae</taxon>
        <taxon>Bacteroides</taxon>
    </lineage>
</organism>
<dbReference type="Gene3D" id="3.30.379.10">
    <property type="entry name" value="Chitobiase/beta-hexosaminidase domain 2-like"/>
    <property type="match status" value="1"/>
</dbReference>
<feature type="domain" description="Beta-hexosaminidase bacterial type N-terminal" evidence="8">
    <location>
        <begin position="33"/>
        <end position="149"/>
    </location>
</feature>
<keyword evidence="5" id="KW-0326">Glycosidase</keyword>
<dbReference type="PANTHER" id="PTHR22600">
    <property type="entry name" value="BETA-HEXOSAMINIDASE"/>
    <property type="match status" value="1"/>
</dbReference>
<dbReference type="InterPro" id="IPR029018">
    <property type="entry name" value="Hex-like_dom2"/>
</dbReference>
<dbReference type="InterPro" id="IPR015882">
    <property type="entry name" value="HEX_bac_N"/>
</dbReference>
<comment type="similarity">
    <text evidence="2">Belongs to the glycosyl hydrolase 20 family.</text>
</comment>